<dbReference type="GO" id="GO:0005524">
    <property type="term" value="F:ATP binding"/>
    <property type="evidence" value="ECO:0007669"/>
    <property type="project" value="UniProtKB-KW"/>
</dbReference>
<dbReference type="CDD" id="cd18787">
    <property type="entry name" value="SF2_C_DEAD"/>
    <property type="match status" value="1"/>
</dbReference>
<keyword evidence="5" id="KW-0067">ATP-binding</keyword>
<keyword evidence="4 10" id="KW-0347">Helicase</keyword>
<accession>A0A3B1C6K2</accession>
<dbReference type="InterPro" id="IPR001650">
    <property type="entry name" value="Helicase_C-like"/>
</dbReference>
<evidence type="ECO:0000259" key="9">
    <source>
        <dbReference type="PROSITE" id="PS51195"/>
    </source>
</evidence>
<dbReference type="PROSITE" id="PS51194">
    <property type="entry name" value="HELICASE_CTER"/>
    <property type="match status" value="1"/>
</dbReference>
<dbReference type="GO" id="GO:0005829">
    <property type="term" value="C:cytosol"/>
    <property type="evidence" value="ECO:0007669"/>
    <property type="project" value="TreeGrafter"/>
</dbReference>
<evidence type="ECO:0000256" key="4">
    <source>
        <dbReference type="ARBA" id="ARBA00022806"/>
    </source>
</evidence>
<protein>
    <submittedName>
        <fullName evidence="10">ATP-dependent RNA helicase RhlE</fullName>
    </submittedName>
</protein>
<dbReference type="SMART" id="SM00490">
    <property type="entry name" value="HELICc"/>
    <property type="match status" value="1"/>
</dbReference>
<keyword evidence="3" id="KW-0378">Hydrolase</keyword>
<evidence type="ECO:0000256" key="2">
    <source>
        <dbReference type="ARBA" id="ARBA00022741"/>
    </source>
</evidence>
<feature type="region of interest" description="Disordered" evidence="6">
    <location>
        <begin position="377"/>
        <end position="422"/>
    </location>
</feature>
<reference evidence="10" key="1">
    <citation type="submission" date="2018-06" db="EMBL/GenBank/DDBJ databases">
        <authorList>
            <person name="Zhirakovskaya E."/>
        </authorList>
    </citation>
    <scope>NUCLEOTIDE SEQUENCE</scope>
</reference>
<evidence type="ECO:0000256" key="3">
    <source>
        <dbReference type="ARBA" id="ARBA00022801"/>
    </source>
</evidence>
<dbReference type="InterPro" id="IPR011545">
    <property type="entry name" value="DEAD/DEAH_box_helicase_dom"/>
</dbReference>
<dbReference type="Gene3D" id="3.40.50.300">
    <property type="entry name" value="P-loop containing nucleotide triphosphate hydrolases"/>
    <property type="match status" value="2"/>
</dbReference>
<keyword evidence="1" id="KW-0963">Cytoplasm</keyword>
<dbReference type="InterPro" id="IPR014014">
    <property type="entry name" value="RNA_helicase_DEAD_Q_motif"/>
</dbReference>
<dbReference type="SMART" id="SM00487">
    <property type="entry name" value="DEXDc"/>
    <property type="match status" value="1"/>
</dbReference>
<feature type="domain" description="Helicase C-terminal" evidence="8">
    <location>
        <begin position="229"/>
        <end position="380"/>
    </location>
</feature>
<organism evidence="10">
    <name type="scientific">hydrothermal vent metagenome</name>
    <dbReference type="NCBI Taxonomy" id="652676"/>
    <lineage>
        <taxon>unclassified sequences</taxon>
        <taxon>metagenomes</taxon>
        <taxon>ecological metagenomes</taxon>
    </lineage>
</organism>
<dbReference type="GO" id="GO:0003724">
    <property type="term" value="F:RNA helicase activity"/>
    <property type="evidence" value="ECO:0007669"/>
    <property type="project" value="InterPro"/>
</dbReference>
<dbReference type="EMBL" id="UOGB01000114">
    <property type="protein sequence ID" value="VAX18500.1"/>
    <property type="molecule type" value="Genomic_DNA"/>
</dbReference>
<evidence type="ECO:0000259" key="7">
    <source>
        <dbReference type="PROSITE" id="PS51192"/>
    </source>
</evidence>
<evidence type="ECO:0000256" key="5">
    <source>
        <dbReference type="ARBA" id="ARBA00022840"/>
    </source>
</evidence>
<gene>
    <name evidence="10" type="ORF">MNBD_NITROSPINAE03-1090</name>
</gene>
<proteinExistence type="predicted"/>
<dbReference type="InterPro" id="IPR050079">
    <property type="entry name" value="DEAD_box_RNA_helicase"/>
</dbReference>
<keyword evidence="2" id="KW-0547">Nucleotide-binding</keyword>
<dbReference type="PROSITE" id="PS51195">
    <property type="entry name" value="Q_MOTIF"/>
    <property type="match status" value="1"/>
</dbReference>
<evidence type="ECO:0000256" key="6">
    <source>
        <dbReference type="SAM" id="MobiDB-lite"/>
    </source>
</evidence>
<sequence length="422" mass="46169">MTFDQLGLIEPILRALRQEGYEKPTPIQISAIPEILARRDLLGLAQTGTGKTAAFALPTLQQLVKGDRRTPRAPSALILTPTRELAAQIGQSFATYGRHLGLKHTVIFGGVPQGRQARALASGVDILVATPGRLIDLMGQGLVSLGKVRILTLDEADRMLDMGFIHDIKKIVAAMPSKRQSLFFSATMPSGVRRLASNLLTDPATVSVSPPSFTAERIEQKVMFVDRSDKDALLSELLKDEAIYRVLVFTRTKHRANRVSDKLNKLKVSAEAIHGNKSQGARQRALKNFISGRTRVLVATDIAARGIDVDGITHVINFELPNEPESYVHRIGRTARAGASGAAISFCDHDEKAYLGSIERLIKNAVPVDDDHPFHSARAAASRRPAPITLRKQHRNGQGRNSRGSGGPRESYKAKRNFSRHT</sequence>
<dbReference type="FunFam" id="3.40.50.300:FF:000108">
    <property type="entry name" value="ATP-dependent RNA helicase RhlE"/>
    <property type="match status" value="1"/>
</dbReference>
<dbReference type="PROSITE" id="PS51192">
    <property type="entry name" value="HELICASE_ATP_BIND_1"/>
    <property type="match status" value="1"/>
</dbReference>
<dbReference type="SUPFAM" id="SSF52540">
    <property type="entry name" value="P-loop containing nucleoside triphosphate hydrolases"/>
    <property type="match status" value="1"/>
</dbReference>
<feature type="compositionally biased region" description="Low complexity" evidence="6">
    <location>
        <begin position="377"/>
        <end position="387"/>
    </location>
</feature>
<evidence type="ECO:0000259" key="8">
    <source>
        <dbReference type="PROSITE" id="PS51194"/>
    </source>
</evidence>
<dbReference type="PANTHER" id="PTHR47959:SF13">
    <property type="entry name" value="ATP-DEPENDENT RNA HELICASE RHLE"/>
    <property type="match status" value="1"/>
</dbReference>
<dbReference type="Pfam" id="PF00270">
    <property type="entry name" value="DEAD"/>
    <property type="match status" value="1"/>
</dbReference>
<evidence type="ECO:0000256" key="1">
    <source>
        <dbReference type="ARBA" id="ARBA00022490"/>
    </source>
</evidence>
<dbReference type="InterPro" id="IPR014001">
    <property type="entry name" value="Helicase_ATP-bd"/>
</dbReference>
<dbReference type="GO" id="GO:0016787">
    <property type="term" value="F:hydrolase activity"/>
    <property type="evidence" value="ECO:0007669"/>
    <property type="project" value="UniProtKB-KW"/>
</dbReference>
<evidence type="ECO:0000313" key="10">
    <source>
        <dbReference type="EMBL" id="VAX18500.1"/>
    </source>
</evidence>
<feature type="domain" description="DEAD-box RNA helicase Q" evidence="9">
    <location>
        <begin position="1"/>
        <end position="29"/>
    </location>
</feature>
<dbReference type="InterPro" id="IPR027417">
    <property type="entry name" value="P-loop_NTPase"/>
</dbReference>
<dbReference type="AlphaFoldDB" id="A0A3B1C6K2"/>
<name>A0A3B1C6K2_9ZZZZ</name>
<dbReference type="GO" id="GO:0003676">
    <property type="term" value="F:nucleic acid binding"/>
    <property type="evidence" value="ECO:0007669"/>
    <property type="project" value="InterPro"/>
</dbReference>
<feature type="domain" description="Helicase ATP-binding" evidence="7">
    <location>
        <begin position="32"/>
        <end position="206"/>
    </location>
</feature>
<dbReference type="CDD" id="cd00268">
    <property type="entry name" value="DEADc"/>
    <property type="match status" value="1"/>
</dbReference>
<dbReference type="Pfam" id="PF00271">
    <property type="entry name" value="Helicase_C"/>
    <property type="match status" value="1"/>
</dbReference>
<dbReference type="PANTHER" id="PTHR47959">
    <property type="entry name" value="ATP-DEPENDENT RNA HELICASE RHLE-RELATED"/>
    <property type="match status" value="1"/>
</dbReference>
<dbReference type="InterPro" id="IPR044742">
    <property type="entry name" value="DEAD/DEAH_RhlB"/>
</dbReference>